<protein>
    <recommendedName>
        <fullName evidence="3">Galectin</fullName>
    </recommendedName>
</protein>
<evidence type="ECO:0000256" key="1">
    <source>
        <dbReference type="ARBA" id="ARBA00022734"/>
    </source>
</evidence>
<sequence>MSISQSRQTFIKPALPFSWTIRGGLLPGEMILIQGAVPSDADRFQVDLTCGSSVRPRADVIFHLNPRMKKGQVVCNTLQAGRWGREEILQRMPFTRGAPFELLLLALSDCFKVAVNGAHVLDYKHRLALERVDTLAVSGKVQVDVVAVLQQSTPSPLPGAAMAADGDAERPRSADDNASSRMLIMSADPRGGFRGELSGGLRVGSSIVIRGQVNQGAERFTVNLRVGDGDDTALHINPRFKQKMIVLNSFLSGSWGAEERRVDTFPFAPGSYFEMIIRCDPDSFRVAVNGVHQLDYKYRVQHLLTITQLQVTGDLSLMDARLM</sequence>
<dbReference type="PANTHER" id="PTHR11346">
    <property type="entry name" value="GALECTIN"/>
    <property type="match status" value="1"/>
</dbReference>
<name>A0A3Q2XYX3_HIPCM</name>
<keyword evidence="7" id="KW-1185">Reference proteome</keyword>
<proteinExistence type="predicted"/>
<organism evidence="6 7">
    <name type="scientific">Hippocampus comes</name>
    <name type="common">Tiger tail seahorse</name>
    <dbReference type="NCBI Taxonomy" id="109280"/>
    <lineage>
        <taxon>Eukaryota</taxon>
        <taxon>Metazoa</taxon>
        <taxon>Chordata</taxon>
        <taxon>Craniata</taxon>
        <taxon>Vertebrata</taxon>
        <taxon>Euteleostomi</taxon>
        <taxon>Actinopterygii</taxon>
        <taxon>Neopterygii</taxon>
        <taxon>Teleostei</taxon>
        <taxon>Neoteleostei</taxon>
        <taxon>Acanthomorphata</taxon>
        <taxon>Syngnathiaria</taxon>
        <taxon>Syngnathiformes</taxon>
        <taxon>Syngnathoidei</taxon>
        <taxon>Syngnathidae</taxon>
        <taxon>Hippocampus</taxon>
    </lineage>
</organism>
<feature type="region of interest" description="Disordered" evidence="4">
    <location>
        <begin position="155"/>
        <end position="177"/>
    </location>
</feature>
<dbReference type="Pfam" id="PF00337">
    <property type="entry name" value="Gal-bind_lectin"/>
    <property type="match status" value="2"/>
</dbReference>
<keyword evidence="1 3" id="KW-0430">Lectin</keyword>
<dbReference type="PROSITE" id="PS51304">
    <property type="entry name" value="GALECTIN"/>
    <property type="match status" value="2"/>
</dbReference>
<dbReference type="Gene3D" id="2.60.120.200">
    <property type="match status" value="2"/>
</dbReference>
<feature type="domain" description="Galectin" evidence="5">
    <location>
        <begin position="193"/>
        <end position="323"/>
    </location>
</feature>
<dbReference type="OrthoDB" id="6251307at2759"/>
<dbReference type="STRING" id="109280.ENSHCOP00000005661"/>
<feature type="domain" description="Galectin" evidence="5">
    <location>
        <begin position="17"/>
        <end position="149"/>
    </location>
</feature>
<dbReference type="InterPro" id="IPR013320">
    <property type="entry name" value="ConA-like_dom_sf"/>
</dbReference>
<dbReference type="SUPFAM" id="SSF49899">
    <property type="entry name" value="Concanavalin A-like lectins/glucanases"/>
    <property type="match status" value="2"/>
</dbReference>
<dbReference type="Proteomes" id="UP000264820">
    <property type="component" value="Unplaced"/>
</dbReference>
<keyword evidence="2" id="KW-0677">Repeat</keyword>
<reference evidence="6" key="1">
    <citation type="submission" date="2025-08" db="UniProtKB">
        <authorList>
            <consortium name="Ensembl"/>
        </authorList>
    </citation>
    <scope>IDENTIFICATION</scope>
</reference>
<dbReference type="GeneTree" id="ENSGT00940000155727"/>
<dbReference type="Ensembl" id="ENSHCOT00000004983.1">
    <property type="protein sequence ID" value="ENSHCOP00000005661.1"/>
    <property type="gene ID" value="ENSHCOG00000007346.1"/>
</dbReference>
<dbReference type="FunFam" id="2.60.120.200:FF:000124">
    <property type="entry name" value="Galectin-4"/>
    <property type="match status" value="2"/>
</dbReference>
<evidence type="ECO:0000256" key="4">
    <source>
        <dbReference type="SAM" id="MobiDB-lite"/>
    </source>
</evidence>
<accession>A0A3Q2XYX3</accession>
<dbReference type="AlphaFoldDB" id="A0A3Q2XYX3"/>
<dbReference type="PANTHER" id="PTHR11346:SF111">
    <property type="entry name" value="GALECTIN-12"/>
    <property type="match status" value="1"/>
</dbReference>
<dbReference type="RefSeq" id="XP_019751803.1">
    <property type="nucleotide sequence ID" value="XM_019896244.1"/>
</dbReference>
<dbReference type="OMA" id="LNPRMKK"/>
<dbReference type="InterPro" id="IPR044156">
    <property type="entry name" value="Galectin-like"/>
</dbReference>
<dbReference type="InterPro" id="IPR001079">
    <property type="entry name" value="Galectin_CRD"/>
</dbReference>
<dbReference type="SMART" id="SM00908">
    <property type="entry name" value="Gal-bind_lectin"/>
    <property type="match status" value="2"/>
</dbReference>
<evidence type="ECO:0000259" key="5">
    <source>
        <dbReference type="PROSITE" id="PS51304"/>
    </source>
</evidence>
<evidence type="ECO:0000256" key="3">
    <source>
        <dbReference type="RuleBase" id="RU102079"/>
    </source>
</evidence>
<dbReference type="GeneID" id="109531765"/>
<evidence type="ECO:0000256" key="2">
    <source>
        <dbReference type="ARBA" id="ARBA00022737"/>
    </source>
</evidence>
<dbReference type="KEGG" id="hcq:109531765"/>
<dbReference type="SMART" id="SM00276">
    <property type="entry name" value="GLECT"/>
    <property type="match status" value="2"/>
</dbReference>
<dbReference type="GO" id="GO:0030246">
    <property type="term" value="F:carbohydrate binding"/>
    <property type="evidence" value="ECO:0007669"/>
    <property type="project" value="UniProtKB-UniRule"/>
</dbReference>
<reference evidence="6" key="2">
    <citation type="submission" date="2025-09" db="UniProtKB">
        <authorList>
            <consortium name="Ensembl"/>
        </authorList>
    </citation>
    <scope>IDENTIFICATION</scope>
</reference>
<dbReference type="CDD" id="cd00070">
    <property type="entry name" value="GLECT"/>
    <property type="match status" value="2"/>
</dbReference>
<evidence type="ECO:0000313" key="7">
    <source>
        <dbReference type="Proteomes" id="UP000264820"/>
    </source>
</evidence>
<evidence type="ECO:0000313" key="6">
    <source>
        <dbReference type="Ensembl" id="ENSHCOP00000005661.1"/>
    </source>
</evidence>
<dbReference type="GO" id="GO:0005737">
    <property type="term" value="C:cytoplasm"/>
    <property type="evidence" value="ECO:0007669"/>
    <property type="project" value="TreeGrafter"/>
</dbReference>